<reference evidence="1 2" key="1">
    <citation type="submission" date="2022-04" db="EMBL/GenBank/DDBJ databases">
        <authorList>
            <person name="Huq M.A."/>
        </authorList>
    </citation>
    <scope>NUCLEOTIDE SEQUENCE [LARGE SCALE GENOMIC DNA]</scope>
    <source>
        <strain evidence="1 2">MAH-33</strain>
    </source>
</reference>
<dbReference type="RefSeq" id="WP_247229927.1">
    <property type="nucleotide sequence ID" value="NZ_JALKHS010000004.1"/>
</dbReference>
<dbReference type="EMBL" id="JALKHS010000004">
    <property type="protein sequence ID" value="MCK0530376.1"/>
    <property type="molecule type" value="Genomic_DNA"/>
</dbReference>
<comment type="caution">
    <text evidence="1">The sequence shown here is derived from an EMBL/GenBank/DDBJ whole genome shotgun (WGS) entry which is preliminary data.</text>
</comment>
<name>A0ABT0DTC9_9SPHN</name>
<keyword evidence="2" id="KW-1185">Reference proteome</keyword>
<dbReference type="Proteomes" id="UP001203512">
    <property type="component" value="Unassembled WGS sequence"/>
</dbReference>
<accession>A0ABT0DTC9</accession>
<organism evidence="1 2">
    <name type="scientific">Sphingobium agri</name>
    <dbReference type="NCBI Taxonomy" id="2933566"/>
    <lineage>
        <taxon>Bacteria</taxon>
        <taxon>Pseudomonadati</taxon>
        <taxon>Pseudomonadota</taxon>
        <taxon>Alphaproteobacteria</taxon>
        <taxon>Sphingomonadales</taxon>
        <taxon>Sphingomonadaceae</taxon>
        <taxon>Sphingobium</taxon>
    </lineage>
</organism>
<protein>
    <submittedName>
        <fullName evidence="1">Uncharacterized protein</fullName>
    </submittedName>
</protein>
<evidence type="ECO:0000313" key="2">
    <source>
        <dbReference type="Proteomes" id="UP001203512"/>
    </source>
</evidence>
<sequence>MAGVRRERILILCKTYPSPSGKHAETSCVAGMTTDGALIRLFPVPFRLIRDEQQFKKWQWISAQIYKANDDRRPESYKIYVDTINVDGAPISSNNAWDARRRELSKLQLFTDFRELDYAREAEGITLGLLRPTNVLGLDITPVDDPNWTDEELKKLLQHEQQAGLFDEKDAGAIRTLRKLPFAFHYRYECEIEGKMRNYRHKIADWEIGALYWNCHQRYGDAWESPFREKVEQSLPSKDLMFLMGTIHRFPDQWLIVSVIYPPHERAGAMVQTELAF</sequence>
<gene>
    <name evidence="1" type="ORF">MU848_02130</name>
</gene>
<proteinExistence type="predicted"/>
<evidence type="ECO:0000313" key="1">
    <source>
        <dbReference type="EMBL" id="MCK0530376.1"/>
    </source>
</evidence>